<dbReference type="SUPFAM" id="SSF109728">
    <property type="entry name" value="Hypothetical protein AF0491, middle domain"/>
    <property type="match status" value="1"/>
</dbReference>
<dbReference type="InterPro" id="IPR036786">
    <property type="entry name" value="Ribosome_mat_SBDS_N_sf"/>
</dbReference>
<dbReference type="InParanoid" id="Q4N8W7"/>
<comment type="subcellular location">
    <subcellularLocation>
        <location evidence="1">Cytoplasm</location>
    </subcellularLocation>
</comment>
<feature type="region of interest" description="Disordered" evidence="6">
    <location>
        <begin position="316"/>
        <end position="337"/>
    </location>
</feature>
<evidence type="ECO:0000259" key="7">
    <source>
        <dbReference type="Pfam" id="PF01172"/>
    </source>
</evidence>
<dbReference type="GO" id="GO:0042254">
    <property type="term" value="P:ribosome biogenesis"/>
    <property type="evidence" value="ECO:0007669"/>
    <property type="project" value="UniProtKB-KW"/>
</dbReference>
<evidence type="ECO:0000313" key="9">
    <source>
        <dbReference type="EMBL" id="EAN33591.1"/>
    </source>
</evidence>
<feature type="domain" description="Ribosome maturation protein SDO1/SBDS N-terminal" evidence="7">
    <location>
        <begin position="15"/>
        <end position="95"/>
    </location>
</feature>
<evidence type="ECO:0000256" key="2">
    <source>
        <dbReference type="ARBA" id="ARBA00007433"/>
    </source>
</evidence>
<protein>
    <recommendedName>
        <fullName evidence="11">C2H2-type domain-containing protein</fullName>
    </recommendedName>
</protein>
<evidence type="ECO:0000313" key="10">
    <source>
        <dbReference type="Proteomes" id="UP000001949"/>
    </source>
</evidence>
<accession>Q4N8W7</accession>
<comment type="subunit">
    <text evidence="5">Associates with the 60S ribosomal subunit.</text>
</comment>
<dbReference type="EMBL" id="AAGK01000001">
    <property type="protein sequence ID" value="EAN33591.1"/>
    <property type="molecule type" value="Genomic_DNA"/>
</dbReference>
<comment type="caution">
    <text evidence="9">The sequence shown here is derived from an EMBL/GenBank/DDBJ whole genome shotgun (WGS) entry which is preliminary data.</text>
</comment>
<dbReference type="AlphaFoldDB" id="Q4N8W7"/>
<dbReference type="InterPro" id="IPR039100">
    <property type="entry name" value="Sdo1/SBDS-like"/>
</dbReference>
<dbReference type="FunCoup" id="Q4N8W7">
    <property type="interactions" value="25"/>
</dbReference>
<feature type="domain" description="Ribosome maturation protein SDO1/SBDS central" evidence="8">
    <location>
        <begin position="104"/>
        <end position="166"/>
    </location>
</feature>
<dbReference type="PANTHER" id="PTHR10927:SF1">
    <property type="entry name" value="RIBOSOME MATURATION PROTEIN SBDS"/>
    <property type="match status" value="1"/>
</dbReference>
<keyword evidence="4" id="KW-0690">Ribosome biogenesis</keyword>
<dbReference type="Gene3D" id="3.30.1250.10">
    <property type="entry name" value="Ribosome maturation protein SBDS, N-terminal domain"/>
    <property type="match status" value="1"/>
</dbReference>
<dbReference type="InterPro" id="IPR019783">
    <property type="entry name" value="SDO1/SBDS_N"/>
</dbReference>
<feature type="compositionally biased region" description="Polar residues" evidence="6">
    <location>
        <begin position="322"/>
        <end position="337"/>
    </location>
</feature>
<dbReference type="Pfam" id="PF09377">
    <property type="entry name" value="SBDS_domain_II"/>
    <property type="match status" value="1"/>
</dbReference>
<evidence type="ECO:0000256" key="6">
    <source>
        <dbReference type="SAM" id="MobiDB-lite"/>
    </source>
</evidence>
<reference evidence="9 10" key="1">
    <citation type="journal article" date="2005" name="Science">
        <title>Genome sequence of Theileria parva, a bovine pathogen that transforms lymphocytes.</title>
        <authorList>
            <person name="Gardner M.J."/>
            <person name="Bishop R."/>
            <person name="Shah T."/>
            <person name="de Villiers E.P."/>
            <person name="Carlton J.M."/>
            <person name="Hall N."/>
            <person name="Ren Q."/>
            <person name="Paulsen I.T."/>
            <person name="Pain A."/>
            <person name="Berriman M."/>
            <person name="Wilson R.J.M."/>
            <person name="Sato S."/>
            <person name="Ralph S.A."/>
            <person name="Mann D.J."/>
            <person name="Xiong Z."/>
            <person name="Shallom S.J."/>
            <person name="Weidman J."/>
            <person name="Jiang L."/>
            <person name="Lynn J."/>
            <person name="Weaver B."/>
            <person name="Shoaibi A."/>
            <person name="Domingo A.R."/>
            <person name="Wasawo D."/>
            <person name="Crabtree J."/>
            <person name="Wortman J.R."/>
            <person name="Haas B."/>
            <person name="Angiuoli S.V."/>
            <person name="Creasy T.H."/>
            <person name="Lu C."/>
            <person name="Suh B."/>
            <person name="Silva J.C."/>
            <person name="Utterback T.R."/>
            <person name="Feldblyum T.V."/>
            <person name="Pertea M."/>
            <person name="Allen J."/>
            <person name="Nierman W.C."/>
            <person name="Taracha E.L.N."/>
            <person name="Salzberg S.L."/>
            <person name="White O.R."/>
            <person name="Fitzhugh H.A."/>
            <person name="Morzaria S."/>
            <person name="Venter J.C."/>
            <person name="Fraser C.M."/>
            <person name="Nene V."/>
        </authorList>
    </citation>
    <scope>NUCLEOTIDE SEQUENCE [LARGE SCALE GENOMIC DNA]</scope>
    <source>
        <strain evidence="9 10">Muguga</strain>
    </source>
</reference>
<gene>
    <name evidence="9" type="ordered locus">TP01_0347</name>
</gene>
<dbReference type="eggNOG" id="KOG2917">
    <property type="taxonomic scope" value="Eukaryota"/>
</dbReference>
<evidence type="ECO:0000259" key="8">
    <source>
        <dbReference type="Pfam" id="PF09377"/>
    </source>
</evidence>
<evidence type="ECO:0000256" key="4">
    <source>
        <dbReference type="ARBA" id="ARBA00022517"/>
    </source>
</evidence>
<dbReference type="SUPFAM" id="SSF89895">
    <property type="entry name" value="FYSH domain"/>
    <property type="match status" value="1"/>
</dbReference>
<organism evidence="9 10">
    <name type="scientific">Theileria parva</name>
    <name type="common">East coast fever infection agent</name>
    <dbReference type="NCBI Taxonomy" id="5875"/>
    <lineage>
        <taxon>Eukaryota</taxon>
        <taxon>Sar</taxon>
        <taxon>Alveolata</taxon>
        <taxon>Apicomplexa</taxon>
        <taxon>Aconoidasida</taxon>
        <taxon>Piroplasmida</taxon>
        <taxon>Theileriidae</taxon>
        <taxon>Theileria</taxon>
    </lineage>
</organism>
<evidence type="ECO:0000256" key="5">
    <source>
        <dbReference type="ARBA" id="ARBA00049708"/>
    </source>
</evidence>
<name>Q4N8W7_THEPA</name>
<sequence length="391" mass="44394">MCGLFQPTCQVRFTNVAIVRLKVKGERFEIACYKNKVFNWKSGIENDIEERCVNYSIGKLANNKQLLTAFNTTDINVIIKQILDKGEYQVSKEEREQLLKSIFNDIITILHEITINPQTGNSLSRTMLENALKSSGFSISLNKSTKIQSLKALQTLQQKYPNLIQRCKMKLKLNFQSSQYYQVLSFINNHNASNHLTDSSENFSASSESSSPQQRGGESADDIIIESKNNDSMTVICFPNLYKNLENFIQNELDPPGNIQLVTLNIKQNVNNANLQRNLSSENSFENTNPFAEASPDTLTKLQMINMEQDKTELVTGESKDSNFTVPESSKGNKSISNGDEKFKCKKCNVVLTSGEYKSHFKSNYHIFNLKRLLNNQTPITLDEYNMLVDN</sequence>
<evidence type="ECO:0000256" key="3">
    <source>
        <dbReference type="ARBA" id="ARBA00022490"/>
    </source>
</evidence>
<dbReference type="KEGG" id="tpv:TP01_0347"/>
<dbReference type="OMA" id="CYKNKVF"/>
<dbReference type="Gene3D" id="1.10.10.900">
    <property type="entry name" value="SBDS protein C-terminal domain, subdomain 1"/>
    <property type="match status" value="1"/>
</dbReference>
<keyword evidence="10" id="KW-1185">Reference proteome</keyword>
<dbReference type="VEuPathDB" id="PiroplasmaDB:TpMuguga_01g00347"/>
<dbReference type="PANTHER" id="PTHR10927">
    <property type="entry name" value="RIBOSOME MATURATION PROTEIN SBDS"/>
    <property type="match status" value="1"/>
</dbReference>
<feature type="compositionally biased region" description="Low complexity" evidence="6">
    <location>
        <begin position="199"/>
        <end position="211"/>
    </location>
</feature>
<dbReference type="InterPro" id="IPR018978">
    <property type="entry name" value="SDO1/SBDS_central"/>
</dbReference>
<dbReference type="GO" id="GO:0005737">
    <property type="term" value="C:cytoplasm"/>
    <property type="evidence" value="ECO:0007669"/>
    <property type="project" value="UniProtKB-SubCell"/>
</dbReference>
<dbReference type="Proteomes" id="UP000001949">
    <property type="component" value="Unassembled WGS sequence"/>
</dbReference>
<dbReference type="InterPro" id="IPR037188">
    <property type="entry name" value="Sdo1/SBDS_central_sf"/>
</dbReference>
<feature type="region of interest" description="Disordered" evidence="6">
    <location>
        <begin position="197"/>
        <end position="219"/>
    </location>
</feature>
<evidence type="ECO:0000256" key="1">
    <source>
        <dbReference type="ARBA" id="ARBA00004496"/>
    </source>
</evidence>
<evidence type="ECO:0008006" key="11">
    <source>
        <dbReference type="Google" id="ProtNLM"/>
    </source>
</evidence>
<keyword evidence="3" id="KW-0963">Cytoplasm</keyword>
<dbReference type="Pfam" id="PF01172">
    <property type="entry name" value="SBDS_N"/>
    <property type="match status" value="1"/>
</dbReference>
<comment type="similarity">
    <text evidence="2">Belongs to the SDO1/SBDS family.</text>
</comment>
<dbReference type="STRING" id="5875.Q4N8W7"/>
<proteinExistence type="inferred from homology"/>